<dbReference type="PANTHER" id="PTHR43586:SF21">
    <property type="entry name" value="PYRIDOXAL PHOSPHATE (PLP)-DEPENDENT ASPARTATE AMINOTRANSFERASE SUPERFAMILY"/>
    <property type="match status" value="1"/>
</dbReference>
<feature type="domain" description="Aminotransferase class V" evidence="1">
    <location>
        <begin position="77"/>
        <end position="200"/>
    </location>
</feature>
<dbReference type="Gene3D" id="3.90.1150.10">
    <property type="entry name" value="Aspartate Aminotransferase, domain 1"/>
    <property type="match status" value="1"/>
</dbReference>
<evidence type="ECO:0000259" key="1">
    <source>
        <dbReference type="Pfam" id="PF00266"/>
    </source>
</evidence>
<dbReference type="EMBL" id="CAUYUJ010014497">
    <property type="protein sequence ID" value="CAK0841978.1"/>
    <property type="molecule type" value="Genomic_DNA"/>
</dbReference>
<reference evidence="2" key="1">
    <citation type="submission" date="2023-10" db="EMBL/GenBank/DDBJ databases">
        <authorList>
            <person name="Chen Y."/>
            <person name="Shah S."/>
            <person name="Dougan E. K."/>
            <person name="Thang M."/>
            <person name="Chan C."/>
        </authorList>
    </citation>
    <scope>NUCLEOTIDE SEQUENCE [LARGE SCALE GENOMIC DNA]</scope>
</reference>
<accession>A0ABN9TAH3</accession>
<dbReference type="InterPro" id="IPR000192">
    <property type="entry name" value="Aminotrans_V_dom"/>
</dbReference>
<dbReference type="PANTHER" id="PTHR43586">
    <property type="entry name" value="CYSTEINE DESULFURASE"/>
    <property type="match status" value="1"/>
</dbReference>
<proteinExistence type="predicted"/>
<evidence type="ECO:0000313" key="2">
    <source>
        <dbReference type="EMBL" id="CAK0841978.1"/>
    </source>
</evidence>
<dbReference type="Gene3D" id="3.40.640.10">
    <property type="entry name" value="Type I PLP-dependent aspartate aminotransferase-like (Major domain)"/>
    <property type="match status" value="1"/>
</dbReference>
<sequence length="466" mass="50160">MVDQLKYGIANVGGSYDSSERVGEAVVGSRKAMADMLNCKAALDGGAAPRVGSIGSDERWGTSGGYDIRAGLGSGGAASNGAGSVHDVRAVCARAEELSGGRALRYVDAVHYAPHGHVDVEAIGCDMLACSPYKFFGPHSGVLFGRSELLAELPVDRLDVQDDRLPCDDNCHMSRWEVGTQNHEALAGVVAAVDYLAGLGERFGGADAGAPRRDRLRYAWTAIQAHENELKVRFLEGAERVHGLRVLGVTDPGRVDFRTSTFAIAKDGMTAAELAERLCRRGVWCTAGNHYAGFWGDLSAGLATPDTGMARIGFLHYNTLEDDGSMQCCRCWTPCDAELRAPRAPALPRARAAERAPAGRRARSGLLLCRRIANEGFRTRRSAPTPSSCHPTVPCCPPSPVLLPSPPLLPISHTTTTNFNSNCTYDVMFFSCLQGPVPPKASWAKKGHTRKAPCWWWHLFGHGEWT</sequence>
<dbReference type="Pfam" id="PF00266">
    <property type="entry name" value="Aminotran_5"/>
    <property type="match status" value="1"/>
</dbReference>
<name>A0ABN9TAH3_9DINO</name>
<dbReference type="Proteomes" id="UP001189429">
    <property type="component" value="Unassembled WGS sequence"/>
</dbReference>
<gene>
    <name evidence="2" type="ORF">PCOR1329_LOCUS37032</name>
</gene>
<organism evidence="2 3">
    <name type="scientific">Prorocentrum cordatum</name>
    <dbReference type="NCBI Taxonomy" id="2364126"/>
    <lineage>
        <taxon>Eukaryota</taxon>
        <taxon>Sar</taxon>
        <taxon>Alveolata</taxon>
        <taxon>Dinophyceae</taxon>
        <taxon>Prorocentrales</taxon>
        <taxon>Prorocentraceae</taxon>
        <taxon>Prorocentrum</taxon>
    </lineage>
</organism>
<evidence type="ECO:0000313" key="3">
    <source>
        <dbReference type="Proteomes" id="UP001189429"/>
    </source>
</evidence>
<protein>
    <recommendedName>
        <fullName evidence="1">Aminotransferase class V domain-containing protein</fullName>
    </recommendedName>
</protein>
<dbReference type="InterPro" id="IPR015422">
    <property type="entry name" value="PyrdxlP-dep_Trfase_small"/>
</dbReference>
<comment type="caution">
    <text evidence="2">The sequence shown here is derived from an EMBL/GenBank/DDBJ whole genome shotgun (WGS) entry which is preliminary data.</text>
</comment>
<keyword evidence="3" id="KW-1185">Reference proteome</keyword>
<dbReference type="SUPFAM" id="SSF53383">
    <property type="entry name" value="PLP-dependent transferases"/>
    <property type="match status" value="1"/>
</dbReference>
<dbReference type="InterPro" id="IPR015424">
    <property type="entry name" value="PyrdxlP-dep_Trfase"/>
</dbReference>
<dbReference type="InterPro" id="IPR015421">
    <property type="entry name" value="PyrdxlP-dep_Trfase_major"/>
</dbReference>